<dbReference type="SMR" id="A0A3S6ZRD3"/>
<dbReference type="Pfam" id="PF00847">
    <property type="entry name" value="AP2"/>
    <property type="match status" value="1"/>
</dbReference>
<evidence type="ECO:0000259" key="7">
    <source>
        <dbReference type="PROSITE" id="PS51032"/>
    </source>
</evidence>
<evidence type="ECO:0000256" key="3">
    <source>
        <dbReference type="ARBA" id="ARBA00023015"/>
    </source>
</evidence>
<sequence>MFEQTMLESDFCFLDSIHQRLISDTEFAEYFPPMISFAASNYGPNSSLGSFVSMENNIGKTLNVESSSKKVVKLESEGKEREKVVQREVQAPSDLRRFRGVRRRPWGKFAAEIRDPAKKGARVWLGTYEKPEDAALAYDRAAFKMRGSRALLNFPHLIGSSDEPIKVNSKLQLSLEPSFSSYSLESVPSKRRKNNEVGLTL</sequence>
<evidence type="ECO:0000256" key="2">
    <source>
        <dbReference type="ARBA" id="ARBA00022821"/>
    </source>
</evidence>
<proteinExistence type="evidence at transcript level"/>
<dbReference type="GO" id="GO:0006952">
    <property type="term" value="P:defense response"/>
    <property type="evidence" value="ECO:0007669"/>
    <property type="project" value="UniProtKB-KW"/>
</dbReference>
<dbReference type="SUPFAM" id="SSF54171">
    <property type="entry name" value="DNA-binding domain"/>
    <property type="match status" value="1"/>
</dbReference>
<dbReference type="InterPro" id="IPR044808">
    <property type="entry name" value="ERF_plant"/>
</dbReference>
<name>A0A3S6ZRD3_9APIA</name>
<evidence type="ECO:0000256" key="4">
    <source>
        <dbReference type="ARBA" id="ARBA00023125"/>
    </source>
</evidence>
<reference evidence="8" key="1">
    <citation type="submission" date="2016-12" db="EMBL/GenBank/DDBJ databases">
        <title>Comparative transcriptomes analysis of roots and MeJA-induced roots and identification of AP2/ERF transcription factors in Panax notoginseng.</title>
        <authorList>
            <person name="Lu X."/>
            <person name="Zheng X."/>
            <person name="Lin T."/>
            <person name="Wang L."/>
            <person name="Zhou P."/>
            <person name="Li P."/>
        </authorList>
    </citation>
    <scope>NUCLEOTIDE SEQUENCE</scope>
    <source>
        <strain evidence="8">Root</strain>
    </source>
</reference>
<dbReference type="FunFam" id="3.30.730.10:FF:000001">
    <property type="entry name" value="Ethylene-responsive transcription factor 2"/>
    <property type="match status" value="1"/>
</dbReference>
<feature type="domain" description="AP2/ERF" evidence="7">
    <location>
        <begin position="97"/>
        <end position="155"/>
    </location>
</feature>
<dbReference type="PANTHER" id="PTHR31190">
    <property type="entry name" value="DNA-BINDING DOMAIN"/>
    <property type="match status" value="1"/>
</dbReference>
<dbReference type="GO" id="GO:0003677">
    <property type="term" value="F:DNA binding"/>
    <property type="evidence" value="ECO:0007669"/>
    <property type="project" value="UniProtKB-KW"/>
</dbReference>
<dbReference type="GO" id="GO:0009873">
    <property type="term" value="P:ethylene-activated signaling pathway"/>
    <property type="evidence" value="ECO:0007669"/>
    <property type="project" value="InterPro"/>
</dbReference>
<comment type="subcellular location">
    <subcellularLocation>
        <location evidence="1">Nucleus</location>
    </subcellularLocation>
</comment>
<dbReference type="SMART" id="SM00380">
    <property type="entry name" value="AP2"/>
    <property type="match status" value="1"/>
</dbReference>
<dbReference type="PRINTS" id="PR00367">
    <property type="entry name" value="ETHRSPELEMNT"/>
</dbReference>
<evidence type="ECO:0000256" key="6">
    <source>
        <dbReference type="ARBA" id="ARBA00023242"/>
    </source>
</evidence>
<keyword evidence="3" id="KW-0805">Transcription regulation</keyword>
<organism evidence="8">
    <name type="scientific">Panax notoginseng</name>
    <name type="common">notoginseng</name>
    <dbReference type="NCBI Taxonomy" id="44586"/>
    <lineage>
        <taxon>Eukaryota</taxon>
        <taxon>Viridiplantae</taxon>
        <taxon>Streptophyta</taxon>
        <taxon>Embryophyta</taxon>
        <taxon>Tracheophyta</taxon>
        <taxon>Spermatophyta</taxon>
        <taxon>Magnoliopsida</taxon>
        <taxon>eudicotyledons</taxon>
        <taxon>Gunneridae</taxon>
        <taxon>Pentapetalae</taxon>
        <taxon>asterids</taxon>
        <taxon>campanulids</taxon>
        <taxon>Apiales</taxon>
        <taxon>Araliaceae</taxon>
        <taxon>Panax</taxon>
    </lineage>
</organism>
<dbReference type="GO" id="GO:0005634">
    <property type="term" value="C:nucleus"/>
    <property type="evidence" value="ECO:0007669"/>
    <property type="project" value="UniProtKB-SubCell"/>
</dbReference>
<dbReference type="InterPro" id="IPR036955">
    <property type="entry name" value="AP2/ERF_dom_sf"/>
</dbReference>
<protein>
    <submittedName>
        <fullName evidence="8">AP2/ERF transcription factor</fullName>
    </submittedName>
</protein>
<dbReference type="InterPro" id="IPR016177">
    <property type="entry name" value="DNA-bd_dom_sf"/>
</dbReference>
<dbReference type="InterPro" id="IPR001471">
    <property type="entry name" value="AP2/ERF_dom"/>
</dbReference>
<evidence type="ECO:0000313" key="8">
    <source>
        <dbReference type="EMBL" id="AUY62742.1"/>
    </source>
</evidence>
<dbReference type="GO" id="GO:0003700">
    <property type="term" value="F:DNA-binding transcription factor activity"/>
    <property type="evidence" value="ECO:0007669"/>
    <property type="project" value="InterPro"/>
</dbReference>
<dbReference type="PANTHER" id="PTHR31190:SF407">
    <property type="entry name" value="ETHYLENE-RESPONSIVE TRANSCRIPTION FACTOR 13-LIKE"/>
    <property type="match status" value="1"/>
</dbReference>
<keyword evidence="5" id="KW-0804">Transcription</keyword>
<evidence type="ECO:0000256" key="5">
    <source>
        <dbReference type="ARBA" id="ARBA00023163"/>
    </source>
</evidence>
<dbReference type="Gene3D" id="3.30.730.10">
    <property type="entry name" value="AP2/ERF domain"/>
    <property type="match status" value="1"/>
</dbReference>
<evidence type="ECO:0000256" key="1">
    <source>
        <dbReference type="ARBA" id="ARBA00004123"/>
    </source>
</evidence>
<dbReference type="PROSITE" id="PS51032">
    <property type="entry name" value="AP2_ERF"/>
    <property type="match status" value="1"/>
</dbReference>
<dbReference type="AlphaFoldDB" id="A0A3S6ZRD3"/>
<keyword evidence="4" id="KW-0238">DNA-binding</keyword>
<dbReference type="EMBL" id="KY362757">
    <property type="protein sequence ID" value="AUY62742.1"/>
    <property type="molecule type" value="mRNA"/>
</dbReference>
<keyword evidence="6" id="KW-0539">Nucleus</keyword>
<accession>A0A3S6ZRD3</accession>
<dbReference type="CDD" id="cd00018">
    <property type="entry name" value="AP2"/>
    <property type="match status" value="1"/>
</dbReference>
<keyword evidence="2" id="KW-0611">Plant defense</keyword>